<dbReference type="GO" id="GO:0140359">
    <property type="term" value="F:ABC-type transporter activity"/>
    <property type="evidence" value="ECO:0007669"/>
    <property type="project" value="InterPro"/>
</dbReference>
<feature type="transmembrane region" description="Helical" evidence="10">
    <location>
        <begin position="127"/>
        <end position="147"/>
    </location>
</feature>
<dbReference type="InterPro" id="IPR050173">
    <property type="entry name" value="ABC_transporter_C-like"/>
</dbReference>
<evidence type="ECO:0000256" key="1">
    <source>
        <dbReference type="ARBA" id="ARBA00004128"/>
    </source>
</evidence>
<evidence type="ECO:0000256" key="6">
    <source>
        <dbReference type="ARBA" id="ARBA00022840"/>
    </source>
</evidence>
<keyword evidence="4" id="KW-0677">Repeat</keyword>
<keyword evidence="8 10" id="KW-0472">Membrane</keyword>
<dbReference type="CDD" id="cd03250">
    <property type="entry name" value="ABCC_MRP_domain1"/>
    <property type="match status" value="1"/>
</dbReference>
<dbReference type="CDD" id="cd18579">
    <property type="entry name" value="ABC_6TM_ABCC_D1"/>
    <property type="match status" value="1"/>
</dbReference>
<evidence type="ECO:0000259" key="11">
    <source>
        <dbReference type="PROSITE" id="PS50893"/>
    </source>
</evidence>
<feature type="transmembrane region" description="Helical" evidence="10">
    <location>
        <begin position="308"/>
        <end position="331"/>
    </location>
</feature>
<dbReference type="Pfam" id="PF00664">
    <property type="entry name" value="ABC_membrane"/>
    <property type="match status" value="2"/>
</dbReference>
<dbReference type="PANTHER" id="PTHR24223:SF443">
    <property type="entry name" value="MULTIDRUG-RESISTANCE LIKE PROTEIN 1, ISOFORM I"/>
    <property type="match status" value="1"/>
</dbReference>
<evidence type="ECO:0000256" key="2">
    <source>
        <dbReference type="ARBA" id="ARBA00022448"/>
    </source>
</evidence>
<evidence type="ECO:0008006" key="15">
    <source>
        <dbReference type="Google" id="ProtNLM"/>
    </source>
</evidence>
<dbReference type="SUPFAM" id="SSF90123">
    <property type="entry name" value="ABC transporter transmembrane region"/>
    <property type="match status" value="2"/>
</dbReference>
<feature type="domain" description="ABC transporter" evidence="11">
    <location>
        <begin position="1269"/>
        <end position="1542"/>
    </location>
</feature>
<feature type="transmembrane region" description="Helical" evidence="10">
    <location>
        <begin position="1093"/>
        <end position="1111"/>
    </location>
</feature>
<feature type="transmembrane region" description="Helical" evidence="10">
    <location>
        <begin position="450"/>
        <end position="472"/>
    </location>
</feature>
<feature type="domain" description="ABC transporter" evidence="11">
    <location>
        <begin position="631"/>
        <end position="853"/>
    </location>
</feature>
<dbReference type="GO" id="GO:0005524">
    <property type="term" value="F:ATP binding"/>
    <property type="evidence" value="ECO:0007669"/>
    <property type="project" value="UniProtKB-KW"/>
</dbReference>
<keyword evidence="14" id="KW-1185">Reference proteome</keyword>
<organism evidence="13 14">
    <name type="scientific">Actinomortierella ambigua</name>
    <dbReference type="NCBI Taxonomy" id="1343610"/>
    <lineage>
        <taxon>Eukaryota</taxon>
        <taxon>Fungi</taxon>
        <taxon>Fungi incertae sedis</taxon>
        <taxon>Mucoromycota</taxon>
        <taxon>Mortierellomycotina</taxon>
        <taxon>Mortierellomycetes</taxon>
        <taxon>Mortierellales</taxon>
        <taxon>Mortierellaceae</taxon>
        <taxon>Actinomortierella</taxon>
    </lineage>
</organism>
<feature type="transmembrane region" description="Helical" evidence="10">
    <location>
        <begin position="412"/>
        <end position="430"/>
    </location>
</feature>
<feature type="transmembrane region" description="Helical" evidence="10">
    <location>
        <begin position="987"/>
        <end position="1004"/>
    </location>
</feature>
<sequence>MAFAFRIRSLRTSAVIPFRFGRTFWIYWPSQCCIVLALVSLASVSLTYLELPIAVAPAKYTFFFGSISMFAAWTAGLLVNYYEHRYSTRSSDLLFVFYIVTLLSTLAVFSNISIRSSAETAEGIEQLLTRLKFFAFFIATSFVVEAFPRSNTRVQQLARQIEKQTIVYQANFCSRVTFHYLNYLLRLGTQRAFLDSDIPHLAPDRMKSEICAKDIQDAWNGARAKYDARVRAQPGKTIQSPSLLWTIFFMERWRFTAVAVGRIVGSGLTYLLPELLRRILLYIEATVDASKHPEKYPPNGQPPYPLRYGLLLAFGMLTLNVVGCIITTYSFHMSLVYGMTLRGGVTHIVYLKSLVLSPEARQANTVGSIVNRMSVDADKFSVDYQMLPWLLGCPLEIVFGVVMLYRIMGWSSLAGVVLIVAMIPAQGWMSSRMIHAEDEKLERMDERVRLMTEILAGMKIIKLYGWGMSFLNKVLAIRKQEVAALRQVTILRAFVNMVFSSWTLLVSLLTFSIYATVGGPGFTPGRMTADVVFASLAVFSKLSGPMGLFSHCWGSYISLRVSTGRVQELLLADEIDENVVERYPRSAAEQDPQTLQPVVIKLENATMAWTKGVDMSSNRTMNLHDDERQPLLASDHSAKTDDKPTLKNINLSIEESSLTAIVGRVGQGKSSFLSAITGEMYKRSGTIKTFGTIAYVPQQAWIIHGTLRDNILFGKPLDQDKYDRIVFAAGLLPDIAMLPAGDQTEIGERGINLSGGQKQRVSLARAAYQDADIYLLDDPLSAVDAHVDQHLWEHLIGPESLLAEKTRVLVTHGVHHLSQTDQIVLLKEGAVSETGHYQELMDAEQSFCQLIRDYSVTHKGKNKGKRTKIGVQDAETSSQRSVETGTSEDTQLGDSLTIGQQSTQPATSDTEMQQNGALTTEETATFGTASWRMYKRYAEACTYPMILFIGVMFCVTQVCHIATNLWLRYWISRDTDDRETGSDSNSVAFYLVVYGLLVAVFLVLHVLVNYVAQVVTFLGAAVVIHEALLRRVLRLPMSFFDTTPLGRVINRFSSDTGTIDRDLPMEGNEFCGFLTEIIGTFIVVAISTPAFLIVVPPAIFCYVMIQYYFILTSGTLKKHYQASRSPVYSHFSETLLGVSTIRVMAGAKQRFVAISESRTDNMTQKYLVFLSCNRWLGFRLEILGSFLIFAAAFLAVLNAKYMDASMVGLALSYSMSLTYLINLLVRSAAEIQNCMINYERIDEYTNKPTEAPAVTGVDLPEMWPQAGLVQFQDYSTRYRKDLDLVLRHVSFTVQPGEKIGIVGRTGAGKSSLTLALFRIIEAANSYWARASEGQLPVETPVVPSSDTLSAAPFKAASDETIDGGAIIIDGVDISTVGLDYLRQHLAIIPQDPTLFAGTVRDNLDPFHERLDADLWEALERAHLKEHISSLNGGLSFEVAQNGDNFSVGQRSLLCLARALLRKTKILVLDEATSSVDMQTDELIQHTIRVEFKDRTILTIAHRIKTVMDYDKILVLDKGQVQEFASPAELLRRKTSMFYGLAEQAGLIKSPRVV</sequence>
<evidence type="ECO:0000256" key="4">
    <source>
        <dbReference type="ARBA" id="ARBA00022737"/>
    </source>
</evidence>
<reference evidence="13" key="1">
    <citation type="journal article" date="2020" name="Fungal Divers.">
        <title>Resolving the Mortierellaceae phylogeny through synthesis of multi-gene phylogenetics and phylogenomics.</title>
        <authorList>
            <person name="Vandepol N."/>
            <person name="Liber J."/>
            <person name="Desiro A."/>
            <person name="Na H."/>
            <person name="Kennedy M."/>
            <person name="Barry K."/>
            <person name="Grigoriev I.V."/>
            <person name="Miller A.N."/>
            <person name="O'Donnell K."/>
            <person name="Stajich J.E."/>
            <person name="Bonito G."/>
        </authorList>
    </citation>
    <scope>NUCLEOTIDE SEQUENCE</scope>
    <source>
        <strain evidence="13">BC1065</strain>
    </source>
</reference>
<keyword evidence="5" id="KW-0547">Nucleotide-binding</keyword>
<feature type="domain" description="ABC transmembrane type-1" evidence="12">
    <location>
        <begin position="257"/>
        <end position="558"/>
    </location>
</feature>
<dbReference type="InterPro" id="IPR017871">
    <property type="entry name" value="ABC_transporter-like_CS"/>
</dbReference>
<feature type="transmembrane region" description="Helical" evidence="10">
    <location>
        <begin position="493"/>
        <end position="517"/>
    </location>
</feature>
<evidence type="ECO:0000259" key="12">
    <source>
        <dbReference type="PROSITE" id="PS50929"/>
    </source>
</evidence>
<evidence type="ECO:0000256" key="7">
    <source>
        <dbReference type="ARBA" id="ARBA00022989"/>
    </source>
</evidence>
<evidence type="ECO:0000313" key="13">
    <source>
        <dbReference type="EMBL" id="KAG0265556.1"/>
    </source>
</evidence>
<feature type="domain" description="ABC transmembrane type-1" evidence="12">
    <location>
        <begin position="947"/>
        <end position="1233"/>
    </location>
</feature>
<dbReference type="FunFam" id="1.20.1560.10:FF:000010">
    <property type="entry name" value="Multidrug resistance-associated ABC transporter"/>
    <property type="match status" value="1"/>
</dbReference>
<dbReference type="GO" id="GO:0016887">
    <property type="term" value="F:ATP hydrolysis activity"/>
    <property type="evidence" value="ECO:0007669"/>
    <property type="project" value="InterPro"/>
</dbReference>
<accession>A0A9P6QEU2</accession>
<keyword evidence="2" id="KW-0813">Transport</keyword>
<evidence type="ECO:0000256" key="3">
    <source>
        <dbReference type="ARBA" id="ARBA00022692"/>
    </source>
</evidence>
<dbReference type="InterPro" id="IPR027417">
    <property type="entry name" value="P-loop_NTPase"/>
</dbReference>
<name>A0A9P6QEU2_9FUNG</name>
<dbReference type="EMBL" id="JAAAJB010000114">
    <property type="protein sequence ID" value="KAG0265556.1"/>
    <property type="molecule type" value="Genomic_DNA"/>
</dbReference>
<dbReference type="OrthoDB" id="6500128at2759"/>
<evidence type="ECO:0000256" key="5">
    <source>
        <dbReference type="ARBA" id="ARBA00022741"/>
    </source>
</evidence>
<protein>
    <recommendedName>
        <fullName evidence="15">P-loop containing nucleoside triphosphate hydrolase protein</fullName>
    </recommendedName>
</protein>
<dbReference type="PROSITE" id="PS50893">
    <property type="entry name" value="ABC_TRANSPORTER_2"/>
    <property type="match status" value="2"/>
</dbReference>
<dbReference type="PROSITE" id="PS50929">
    <property type="entry name" value="ABC_TM1F"/>
    <property type="match status" value="2"/>
</dbReference>
<keyword evidence="7 10" id="KW-1133">Transmembrane helix</keyword>
<dbReference type="CDD" id="cd03244">
    <property type="entry name" value="ABCC_MRP_domain2"/>
    <property type="match status" value="1"/>
</dbReference>
<keyword evidence="3 10" id="KW-0812">Transmembrane</keyword>
<feature type="transmembrane region" description="Helical" evidence="10">
    <location>
        <begin position="1205"/>
        <end position="1225"/>
    </location>
</feature>
<feature type="transmembrane region" description="Helical" evidence="10">
    <location>
        <begin position="386"/>
        <end position="405"/>
    </location>
</feature>
<dbReference type="InterPro" id="IPR003593">
    <property type="entry name" value="AAA+_ATPase"/>
</dbReference>
<feature type="region of interest" description="Disordered" evidence="9">
    <location>
        <begin position="860"/>
        <end position="918"/>
    </location>
</feature>
<dbReference type="SUPFAM" id="SSF52540">
    <property type="entry name" value="P-loop containing nucleoside triphosphate hydrolases"/>
    <property type="match status" value="3"/>
</dbReference>
<dbReference type="CDD" id="cd18603">
    <property type="entry name" value="ABC_6TM_MRP1_2_3_6_D2_like"/>
    <property type="match status" value="1"/>
</dbReference>
<dbReference type="Proteomes" id="UP000807716">
    <property type="component" value="Unassembled WGS sequence"/>
</dbReference>
<dbReference type="Gene3D" id="1.20.1560.10">
    <property type="entry name" value="ABC transporter type 1, transmembrane domain"/>
    <property type="match status" value="2"/>
</dbReference>
<dbReference type="Gene3D" id="3.40.50.300">
    <property type="entry name" value="P-loop containing nucleotide triphosphate hydrolases"/>
    <property type="match status" value="2"/>
</dbReference>
<keyword evidence="6" id="KW-0067">ATP-binding</keyword>
<dbReference type="FunFam" id="3.40.50.300:FF:000997">
    <property type="entry name" value="Multidrug resistance-associated protein 1"/>
    <property type="match status" value="1"/>
</dbReference>
<feature type="transmembrane region" description="Helical" evidence="10">
    <location>
        <begin position="25"/>
        <end position="48"/>
    </location>
</feature>
<evidence type="ECO:0000256" key="8">
    <source>
        <dbReference type="ARBA" id="ARBA00023136"/>
    </source>
</evidence>
<dbReference type="PANTHER" id="PTHR24223">
    <property type="entry name" value="ATP-BINDING CASSETTE SUB-FAMILY C"/>
    <property type="match status" value="1"/>
</dbReference>
<dbReference type="FunFam" id="3.40.50.300:FF:000163">
    <property type="entry name" value="Multidrug resistance-associated protein member 4"/>
    <property type="match status" value="1"/>
</dbReference>
<dbReference type="PROSITE" id="PS00211">
    <property type="entry name" value="ABC_TRANSPORTER_1"/>
    <property type="match status" value="2"/>
</dbReference>
<comment type="caution">
    <text evidence="13">The sequence shown here is derived from an EMBL/GenBank/DDBJ whole genome shotgun (WGS) entry which is preliminary data.</text>
</comment>
<proteinExistence type="predicted"/>
<dbReference type="GO" id="GO:0000329">
    <property type="term" value="C:fungal-type vacuole membrane"/>
    <property type="evidence" value="ECO:0007669"/>
    <property type="project" value="UniProtKB-ARBA"/>
</dbReference>
<dbReference type="SMART" id="SM00382">
    <property type="entry name" value="AAA"/>
    <property type="match status" value="2"/>
</dbReference>
<dbReference type="Pfam" id="PF00005">
    <property type="entry name" value="ABC_tran"/>
    <property type="match status" value="3"/>
</dbReference>
<feature type="transmembrane region" description="Helical" evidence="10">
    <location>
        <begin position="93"/>
        <end position="115"/>
    </location>
</feature>
<dbReference type="InterPro" id="IPR011527">
    <property type="entry name" value="ABC1_TM_dom"/>
</dbReference>
<feature type="transmembrane region" description="Helical" evidence="10">
    <location>
        <begin position="943"/>
        <end position="967"/>
    </location>
</feature>
<feature type="transmembrane region" description="Helical" evidence="10">
    <location>
        <begin position="60"/>
        <end position="81"/>
    </location>
</feature>
<dbReference type="InterPro" id="IPR003439">
    <property type="entry name" value="ABC_transporter-like_ATP-bd"/>
</dbReference>
<dbReference type="InterPro" id="IPR036640">
    <property type="entry name" value="ABC1_TM_sf"/>
</dbReference>
<evidence type="ECO:0000256" key="9">
    <source>
        <dbReference type="SAM" id="MobiDB-lite"/>
    </source>
</evidence>
<dbReference type="InterPro" id="IPR044746">
    <property type="entry name" value="ABCC_6TM_D1"/>
</dbReference>
<comment type="subcellular location">
    <subcellularLocation>
        <location evidence="1">Vacuole membrane</location>
        <topology evidence="1">Multi-pass membrane protein</topology>
    </subcellularLocation>
</comment>
<evidence type="ECO:0000256" key="10">
    <source>
        <dbReference type="SAM" id="Phobius"/>
    </source>
</evidence>
<feature type="transmembrane region" description="Helical" evidence="10">
    <location>
        <begin position="1180"/>
        <end position="1199"/>
    </location>
</feature>
<evidence type="ECO:0000313" key="14">
    <source>
        <dbReference type="Proteomes" id="UP000807716"/>
    </source>
</evidence>
<gene>
    <name evidence="13" type="ORF">DFQ27_000563</name>
</gene>
<feature type="compositionally biased region" description="Polar residues" evidence="9">
    <location>
        <begin position="874"/>
        <end position="918"/>
    </location>
</feature>